<dbReference type="PANTHER" id="PTHR30466">
    <property type="entry name" value="FLAVIN REDUCTASE"/>
    <property type="match status" value="1"/>
</dbReference>
<keyword evidence="1" id="KW-0560">Oxidoreductase</keyword>
<dbReference type="EMBL" id="JAAVJB010000017">
    <property type="protein sequence ID" value="NJP65491.1"/>
    <property type="molecule type" value="Genomic_DNA"/>
</dbReference>
<evidence type="ECO:0000256" key="1">
    <source>
        <dbReference type="ARBA" id="ARBA00023002"/>
    </source>
</evidence>
<dbReference type="InterPro" id="IPR012349">
    <property type="entry name" value="Split_barrel_FMN-bd"/>
</dbReference>
<dbReference type="Gene3D" id="2.30.110.10">
    <property type="entry name" value="Electron Transport, Fmn-binding Protein, Chain A"/>
    <property type="match status" value="1"/>
</dbReference>
<evidence type="ECO:0000313" key="4">
    <source>
        <dbReference type="Proteomes" id="UP000746503"/>
    </source>
</evidence>
<feature type="domain" description="Flavin reductase like" evidence="2">
    <location>
        <begin position="12"/>
        <end position="154"/>
    </location>
</feature>
<dbReference type="RefSeq" id="WP_167932019.1">
    <property type="nucleotide sequence ID" value="NZ_JAAVJB010000017.1"/>
</dbReference>
<dbReference type="PANTHER" id="PTHR30466:SF1">
    <property type="entry name" value="FMN REDUCTASE (NADH) RUTF"/>
    <property type="match status" value="1"/>
</dbReference>
<keyword evidence="4" id="KW-1185">Reference proteome</keyword>
<evidence type="ECO:0000313" key="3">
    <source>
        <dbReference type="EMBL" id="NJP65491.1"/>
    </source>
</evidence>
<dbReference type="InterPro" id="IPR002563">
    <property type="entry name" value="Flavin_Rdtase-like_dom"/>
</dbReference>
<dbReference type="InterPro" id="IPR050268">
    <property type="entry name" value="NADH-dep_flavin_reductase"/>
</dbReference>
<dbReference type="SUPFAM" id="SSF50475">
    <property type="entry name" value="FMN-binding split barrel"/>
    <property type="match status" value="1"/>
</dbReference>
<name>A0ABX1AHU9_9ACTN</name>
<proteinExistence type="predicted"/>
<reference evidence="3 4" key="1">
    <citation type="submission" date="2020-03" db="EMBL/GenBank/DDBJ databases">
        <title>Draft genome of Streptomyces sp. ventii, isolated from the Axial Seamount in the Pacific Ocean, and resequencing of the two type strains Streptomyces lonarensis strain NCL 716 and Streptomyces bohaiensis strain 11A07.</title>
        <authorList>
            <person name="Loughran R.M."/>
            <person name="Pfannmuller K.M."/>
            <person name="Wasson B.J."/>
            <person name="Deadmond M.C."/>
            <person name="Paddock B.E."/>
            <person name="Koyack M.J."/>
            <person name="Gallegos D.A."/>
            <person name="Mitchell E.A."/>
            <person name="Ushijima B."/>
            <person name="Saw J.H."/>
            <person name="Mcphail K.L."/>
            <person name="Videau P."/>
        </authorList>
    </citation>
    <scope>NUCLEOTIDE SEQUENCE [LARGE SCALE GENOMIC DNA]</scope>
    <source>
        <strain evidence="4">5675061</strain>
    </source>
</reference>
<comment type="caution">
    <text evidence="3">The sequence shown here is derived from an EMBL/GenBank/DDBJ whole genome shotgun (WGS) entry which is preliminary data.</text>
</comment>
<dbReference type="Pfam" id="PF01613">
    <property type="entry name" value="Flavin_Reduct"/>
    <property type="match status" value="1"/>
</dbReference>
<protein>
    <submittedName>
        <fullName evidence="3">Flavin reductase family protein</fullName>
    </submittedName>
</protein>
<accession>A0ABX1AHU9</accession>
<evidence type="ECO:0000259" key="2">
    <source>
        <dbReference type="SMART" id="SM00903"/>
    </source>
</evidence>
<organism evidence="3 4">
    <name type="scientific">Streptomyces spiramenti</name>
    <dbReference type="NCBI Taxonomy" id="2720606"/>
    <lineage>
        <taxon>Bacteria</taxon>
        <taxon>Bacillati</taxon>
        <taxon>Actinomycetota</taxon>
        <taxon>Actinomycetes</taxon>
        <taxon>Kitasatosporales</taxon>
        <taxon>Streptomycetaceae</taxon>
        <taxon>Streptomyces</taxon>
    </lineage>
</organism>
<gene>
    <name evidence="3" type="ORF">HCJ92_04115</name>
</gene>
<dbReference type="Proteomes" id="UP000746503">
    <property type="component" value="Unassembled WGS sequence"/>
</dbReference>
<dbReference type="SMART" id="SM00903">
    <property type="entry name" value="Flavin_Reduct"/>
    <property type="match status" value="1"/>
</dbReference>
<sequence>MSAGERNLRDCLGQFASGVTVVTTRCGDGGAVHGATVSSFTSVSLRPPLVMVSLDRRSRLSALLAGGPFGVNVLAAGQSRLALRFAGRGGPVDEDVEWQDGGPAPRLAGAVAHFTCAPWAAHDGGDHVLYIGEVLGFDAPGGEPLVFHGGAFHALRGAAALGAGGR</sequence>